<dbReference type="AlphaFoldDB" id="A0AAC9MUF6"/>
<sequence length="156" mass="17466">MKICLDPEFSQSNQQLARSLTVLAALGLEEAGFKPYLSAQNFMNTLDRINLINHLDVDCIITFIITNFENDWQRLRGFYPPGATRFGETIVRNLAEAVPTALNEEAYPDTLVNHCGMPLLRLTKSPHVLVIANGIDVAPLARGIVDGIKEYFKEDF</sequence>
<evidence type="ECO:0000313" key="2">
    <source>
        <dbReference type="EMBL" id="TYL15714.1"/>
    </source>
</evidence>
<name>A0AAC9MUF6_NEOTH</name>
<dbReference type="EMBL" id="CP017019">
    <property type="protein sequence ID" value="AOQ24748.1"/>
    <property type="molecule type" value="Genomic_DNA"/>
</dbReference>
<accession>A0AAC9MUF6</accession>
<reference evidence="1 3" key="1">
    <citation type="submission" date="2016-08" db="EMBL/GenBank/DDBJ databases">
        <title>Moorella thermoacetica DSM 103132.</title>
        <authorList>
            <person name="Jendresen C.B."/>
            <person name="Redl S.M."/>
            <person name="Jensen T.O."/>
            <person name="Nielsen A.T."/>
        </authorList>
    </citation>
    <scope>NUCLEOTIDE SEQUENCE [LARGE SCALE GENOMIC DNA]</scope>
    <source>
        <strain evidence="1 3">DSM 103132</strain>
    </source>
</reference>
<dbReference type="Proteomes" id="UP000094598">
    <property type="component" value="Chromosome"/>
</dbReference>
<reference evidence="2 4" key="2">
    <citation type="submission" date="2019-05" db="EMBL/GenBank/DDBJ databases">
        <title>Genome sequence of Moorella thermoacetica ATCC 33924.</title>
        <authorList>
            <person name="Poehlein A."/>
            <person name="Bengelsdorf F.R."/>
            <person name="Duerre P."/>
            <person name="Daniel R."/>
        </authorList>
    </citation>
    <scope>NUCLEOTIDE SEQUENCE [LARGE SCALE GENOMIC DNA]</scope>
    <source>
        <strain evidence="2 4">ATCC 33924</strain>
    </source>
</reference>
<dbReference type="RefSeq" id="WP_069590584.1">
    <property type="nucleotide sequence ID" value="NZ_CP017019.1"/>
</dbReference>
<keyword evidence="4" id="KW-1185">Reference proteome</keyword>
<dbReference type="Proteomes" id="UP000322283">
    <property type="component" value="Unassembled WGS sequence"/>
</dbReference>
<protein>
    <submittedName>
        <fullName evidence="1">Uncharacterized protein</fullName>
    </submittedName>
</protein>
<evidence type="ECO:0000313" key="4">
    <source>
        <dbReference type="Proteomes" id="UP000322283"/>
    </source>
</evidence>
<dbReference type="EMBL" id="VCDX01000001">
    <property type="protein sequence ID" value="TYL15714.1"/>
    <property type="molecule type" value="Genomic_DNA"/>
</dbReference>
<organism evidence="1 3">
    <name type="scientific">Neomoorella thermoacetica</name>
    <name type="common">Clostridium thermoaceticum</name>
    <dbReference type="NCBI Taxonomy" id="1525"/>
    <lineage>
        <taxon>Bacteria</taxon>
        <taxon>Bacillati</taxon>
        <taxon>Bacillota</taxon>
        <taxon>Clostridia</taxon>
        <taxon>Neomoorellales</taxon>
        <taxon>Neomoorellaceae</taxon>
        <taxon>Neomoorella</taxon>
    </lineage>
</organism>
<evidence type="ECO:0000313" key="1">
    <source>
        <dbReference type="EMBL" id="AOQ24748.1"/>
    </source>
</evidence>
<gene>
    <name evidence="1" type="ORF">Maut_02320</name>
    <name evidence="2" type="ORF">MTAT_04530</name>
</gene>
<evidence type="ECO:0000313" key="3">
    <source>
        <dbReference type="Proteomes" id="UP000094598"/>
    </source>
</evidence>
<proteinExistence type="predicted"/>